<dbReference type="AlphaFoldDB" id="A0ABD3ED70"/>
<name>A0ABD3ED70_9LAMI</name>
<dbReference type="PANTHER" id="PTHR46137:SF7">
    <property type="entry name" value="LRAT DOMAIN-CONTAINING PROTEIN"/>
    <property type="match status" value="1"/>
</dbReference>
<evidence type="ECO:0000313" key="3">
    <source>
        <dbReference type="Proteomes" id="UP001632038"/>
    </source>
</evidence>
<evidence type="ECO:0000259" key="1">
    <source>
        <dbReference type="PROSITE" id="PS51934"/>
    </source>
</evidence>
<accession>A0ABD3ED70</accession>
<gene>
    <name evidence="2" type="ORF">CASFOL_001835</name>
</gene>
<dbReference type="Pfam" id="PF04970">
    <property type="entry name" value="LRAT"/>
    <property type="match status" value="1"/>
</dbReference>
<dbReference type="Gene3D" id="3.90.1720.10">
    <property type="entry name" value="endopeptidase domain like (from Nostoc punctiforme)"/>
    <property type="match status" value="1"/>
</dbReference>
<dbReference type="InterPro" id="IPR007053">
    <property type="entry name" value="LRAT_dom"/>
</dbReference>
<comment type="caution">
    <text evidence="2">The sequence shown here is derived from an EMBL/GenBank/DDBJ whole genome shotgun (WGS) entry which is preliminary data.</text>
</comment>
<feature type="domain" description="LRAT" evidence="1">
    <location>
        <begin position="20"/>
        <end position="169"/>
    </location>
</feature>
<proteinExistence type="predicted"/>
<keyword evidence="3" id="KW-1185">Reference proteome</keyword>
<dbReference type="EMBL" id="JAVIJP010000005">
    <property type="protein sequence ID" value="KAL3652154.1"/>
    <property type="molecule type" value="Genomic_DNA"/>
</dbReference>
<reference evidence="3" key="1">
    <citation type="journal article" date="2024" name="IScience">
        <title>Strigolactones Initiate the Formation of Haustorium-like Structures in Castilleja.</title>
        <authorList>
            <person name="Buerger M."/>
            <person name="Peterson D."/>
            <person name="Chory J."/>
        </authorList>
    </citation>
    <scope>NUCLEOTIDE SEQUENCE [LARGE SCALE GENOMIC DNA]</scope>
</reference>
<dbReference type="PANTHER" id="PTHR46137">
    <property type="entry name" value="OS05G0310600 PROTEIN"/>
    <property type="match status" value="1"/>
</dbReference>
<protein>
    <recommendedName>
        <fullName evidence="1">LRAT domain-containing protein</fullName>
    </recommendedName>
</protein>
<dbReference type="PROSITE" id="PS51934">
    <property type="entry name" value="LRAT"/>
    <property type="match status" value="1"/>
</dbReference>
<evidence type="ECO:0000313" key="2">
    <source>
        <dbReference type="EMBL" id="KAL3652154.1"/>
    </source>
</evidence>
<dbReference type="Proteomes" id="UP001632038">
    <property type="component" value="Unassembled WGS sequence"/>
</dbReference>
<sequence>MGLASQRVERSDLEAGDHIYTWRTAFTYSHHGIYMGENKVVHFTKDRHSSPSDSSGPYFSSSGSYNGIACLDTPDCGFTKDGFGVIISCLNCFLGNGSLYRFEYGVSTLTFLAKFRGGTCTTAEPDPSETVVHRAMYLLHNGFGNYDLFTNNCEDFALYCKTGRLVGSSKKREAPTGGSGQATSFLGVPAAAVLALPLRLFVSNPVVFAVSTAATYSLNRYSADIGVRDDAVNVRVEDMELFHGDESTQPGKRQRRS</sequence>
<organism evidence="2 3">
    <name type="scientific">Castilleja foliolosa</name>
    <dbReference type="NCBI Taxonomy" id="1961234"/>
    <lineage>
        <taxon>Eukaryota</taxon>
        <taxon>Viridiplantae</taxon>
        <taxon>Streptophyta</taxon>
        <taxon>Embryophyta</taxon>
        <taxon>Tracheophyta</taxon>
        <taxon>Spermatophyta</taxon>
        <taxon>Magnoliopsida</taxon>
        <taxon>eudicotyledons</taxon>
        <taxon>Gunneridae</taxon>
        <taxon>Pentapetalae</taxon>
        <taxon>asterids</taxon>
        <taxon>lamiids</taxon>
        <taxon>Lamiales</taxon>
        <taxon>Orobanchaceae</taxon>
        <taxon>Pedicularideae</taxon>
        <taxon>Castillejinae</taxon>
        <taxon>Castilleja</taxon>
    </lineage>
</organism>